<reference evidence="1 2" key="1">
    <citation type="submission" date="2018-06" db="EMBL/GenBank/DDBJ databases">
        <title>Genomic Encyclopedia of Archaeal and Bacterial Type Strains, Phase II (KMG-II): from individual species to whole genera.</title>
        <authorList>
            <person name="Goeker M."/>
        </authorList>
    </citation>
    <scope>NUCLEOTIDE SEQUENCE [LARGE SCALE GENOMIC DNA]</scope>
    <source>
        <strain evidence="1 2">DSM 12408</strain>
    </source>
</reference>
<dbReference type="EMBL" id="QLLQ01000001">
    <property type="protein sequence ID" value="RAJ27525.1"/>
    <property type="molecule type" value="Genomic_DNA"/>
</dbReference>
<evidence type="ECO:0000313" key="2">
    <source>
        <dbReference type="Proteomes" id="UP000248987"/>
    </source>
</evidence>
<keyword evidence="2" id="KW-1185">Reference proteome</keyword>
<dbReference type="Pfam" id="PF09697">
    <property type="entry name" value="Porph_ging"/>
    <property type="match status" value="1"/>
</dbReference>
<accession>A0A1A7R008</accession>
<comment type="caution">
    <text evidence="1">The sequence shown here is derived from an EMBL/GenBank/DDBJ whole genome shotgun (WGS) entry which is preliminary data.</text>
</comment>
<organism evidence="1 2">
    <name type="scientific">Gelidibacter algens</name>
    <dbReference type="NCBI Taxonomy" id="49280"/>
    <lineage>
        <taxon>Bacteria</taxon>
        <taxon>Pseudomonadati</taxon>
        <taxon>Bacteroidota</taxon>
        <taxon>Flavobacteriia</taxon>
        <taxon>Flavobacteriales</taxon>
        <taxon>Flavobacteriaceae</taxon>
        <taxon>Gelidibacter</taxon>
    </lineage>
</organism>
<evidence type="ECO:0000313" key="1">
    <source>
        <dbReference type="EMBL" id="RAJ27525.1"/>
    </source>
</evidence>
<protein>
    <submittedName>
        <fullName evidence="1">GLPGLI family protein</fullName>
    </submittedName>
</protein>
<dbReference type="OrthoDB" id="1068986at2"/>
<dbReference type="STRING" id="49280.A9996_12775"/>
<dbReference type="Proteomes" id="UP000248987">
    <property type="component" value="Unassembled WGS sequence"/>
</dbReference>
<proteinExistence type="predicted"/>
<dbReference type="InterPro" id="IPR005901">
    <property type="entry name" value="GLPGLI"/>
</dbReference>
<dbReference type="AlphaFoldDB" id="A0A1A7R008"/>
<name>A0A1A7R008_9FLAO</name>
<gene>
    <name evidence="1" type="ORF">LX77_00097</name>
</gene>
<dbReference type="NCBIfam" id="TIGR01200">
    <property type="entry name" value="GLPGLI"/>
    <property type="match status" value="1"/>
</dbReference>
<sequence length="285" mass="32342">MKSVLLLFTLIVFSFEPTIKTKAINSALSQQTFQGKAYYISKSKMELGNWGARLSAEQKKDVEARMKNRLEKTYILVFDKEASVFEEDEKLDAISGATDSWGKNFAPGEQYKNVKTNNQIQSQEFYGKRFLVKDKLQPIDWIMGQETKQIGSYTCFKATASIPTDELTWYAFSWDKLRTNENTSESSTNESTEEAVNMTEVEAWYTPQIPVGHGPSEFWGLPGLILEVSAGNTVMLCSKIVINPEDKLEIEAPEKGAVVTKMEYQEIITTKMKEFRDNRSGRARG</sequence>
<dbReference type="RefSeq" id="WP_066435591.1">
    <property type="nucleotide sequence ID" value="NZ_LZRN01000028.1"/>
</dbReference>